<keyword evidence="2" id="KW-1185">Reference proteome</keyword>
<gene>
    <name evidence="1" type="ORF">PghCCS26_24270</name>
</gene>
<evidence type="ECO:0000313" key="2">
    <source>
        <dbReference type="Proteomes" id="UP001285921"/>
    </source>
</evidence>
<reference evidence="1 2" key="1">
    <citation type="submission" date="2023-05" db="EMBL/GenBank/DDBJ databases">
        <title>Draft genome of Paenibacillus sp. CCS26.</title>
        <authorList>
            <person name="Akita H."/>
            <person name="Shinto Y."/>
            <person name="Kimura Z."/>
        </authorList>
    </citation>
    <scope>NUCLEOTIDE SEQUENCE [LARGE SCALE GENOMIC DNA]</scope>
    <source>
        <strain evidence="1 2">CCS26</strain>
    </source>
</reference>
<protein>
    <submittedName>
        <fullName evidence="1">Uncharacterized protein</fullName>
    </submittedName>
</protein>
<sequence length="108" mass="11465">MLTPVEERGFMFFIKKRGREIAACGLCTESRGLGGTFAISDGRGHLGAVDRKLKFSQVGSTGIAHVNVQQAGAFLPLETGFARIPVNQGGTAKTKPLSSLMALQHCCD</sequence>
<evidence type="ECO:0000313" key="1">
    <source>
        <dbReference type="EMBL" id="GMK45299.1"/>
    </source>
</evidence>
<name>A0ABQ6NMR2_9BACL</name>
<organism evidence="1 2">
    <name type="scientific">Paenibacillus glycanilyticus</name>
    <dbReference type="NCBI Taxonomy" id="126569"/>
    <lineage>
        <taxon>Bacteria</taxon>
        <taxon>Bacillati</taxon>
        <taxon>Bacillota</taxon>
        <taxon>Bacilli</taxon>
        <taxon>Bacillales</taxon>
        <taxon>Paenibacillaceae</taxon>
        <taxon>Paenibacillus</taxon>
    </lineage>
</organism>
<dbReference type="EMBL" id="BTCL01000007">
    <property type="protein sequence ID" value="GMK45299.1"/>
    <property type="molecule type" value="Genomic_DNA"/>
</dbReference>
<comment type="caution">
    <text evidence="1">The sequence shown here is derived from an EMBL/GenBank/DDBJ whole genome shotgun (WGS) entry which is preliminary data.</text>
</comment>
<proteinExistence type="predicted"/>
<dbReference type="Proteomes" id="UP001285921">
    <property type="component" value="Unassembled WGS sequence"/>
</dbReference>
<accession>A0ABQ6NMR2</accession>